<keyword evidence="10" id="KW-1185">Reference proteome</keyword>
<dbReference type="InterPro" id="IPR036397">
    <property type="entry name" value="RNaseH_sf"/>
</dbReference>
<dbReference type="EMBL" id="QCYY01004505">
    <property type="protein sequence ID" value="ROT60880.1"/>
    <property type="molecule type" value="Genomic_DNA"/>
</dbReference>
<keyword evidence="7" id="KW-0695">RNA-directed DNA polymerase</keyword>
<dbReference type="EC" id="2.7.7.49" evidence="1"/>
<evidence type="ECO:0000256" key="7">
    <source>
        <dbReference type="ARBA" id="ARBA00022918"/>
    </source>
</evidence>
<protein>
    <recommendedName>
        <fullName evidence="1">RNA-directed DNA polymerase</fullName>
        <ecNumber evidence="1">2.7.7.49</ecNumber>
    </recommendedName>
</protein>
<evidence type="ECO:0000256" key="4">
    <source>
        <dbReference type="ARBA" id="ARBA00022722"/>
    </source>
</evidence>
<evidence type="ECO:0000256" key="5">
    <source>
        <dbReference type="ARBA" id="ARBA00022759"/>
    </source>
</evidence>
<evidence type="ECO:0000256" key="2">
    <source>
        <dbReference type="ARBA" id="ARBA00022679"/>
    </source>
</evidence>
<keyword evidence="4" id="KW-0540">Nuclease</keyword>
<name>A0A3R7PVS1_PENVA</name>
<sequence length="386" mass="43070">MMDGILGDLPFCACYVDDILIFSGDPNEHLQHLRVVLKRLHNNGLVVRQDKCQFGATSVEFLGHKISPTGVSPLPSIPLTLTTDASSIAVGAVVEQTIRGKTHPLFFFSRKLRQAEVRYSTFDRELLAVYLAVSSAFTILTDHQPLVHAFSKPGDAWSDRQQRQLSSIAEFGCSIKYTPGSMNPVADALSRVEINLGIDYNEVAAAQKDDPETTEYHTAITSLQWKDVHIGGEGRTILCDVSTGRPRPLIPKSFRRKIFNLIHGLSHPSGRTTARLMKDKFIWHGMNKDIKQWARCCVACQMSKVSRHTESGTGEFRQPMRRFGHLHVDVVGPLPPSDGAQYLFTATERSTRWPEAIPMQHTTARDCAEALLHGWISRFGVPDDII</sequence>
<dbReference type="Pfam" id="PF17921">
    <property type="entry name" value="Integrase_H2C2"/>
    <property type="match status" value="1"/>
</dbReference>
<dbReference type="Pfam" id="PF00078">
    <property type="entry name" value="RVT_1"/>
    <property type="match status" value="1"/>
</dbReference>
<dbReference type="CDD" id="cd09274">
    <property type="entry name" value="RNase_HI_RT_Ty3"/>
    <property type="match status" value="1"/>
</dbReference>
<dbReference type="SUPFAM" id="SSF56672">
    <property type="entry name" value="DNA/RNA polymerases"/>
    <property type="match status" value="1"/>
</dbReference>
<keyword evidence="5" id="KW-0255">Endonuclease</keyword>
<accession>A0A3R7PVS1</accession>
<dbReference type="Proteomes" id="UP000283509">
    <property type="component" value="Unassembled WGS sequence"/>
</dbReference>
<reference evidence="9 10" key="1">
    <citation type="submission" date="2018-04" db="EMBL/GenBank/DDBJ databases">
        <authorList>
            <person name="Zhang X."/>
            <person name="Yuan J."/>
            <person name="Li F."/>
            <person name="Xiang J."/>
        </authorList>
    </citation>
    <scope>NUCLEOTIDE SEQUENCE [LARGE SCALE GENOMIC DNA]</scope>
    <source>
        <tissue evidence="9">Muscle</tissue>
    </source>
</reference>
<dbReference type="PANTHER" id="PTHR37984">
    <property type="entry name" value="PROTEIN CBG26694"/>
    <property type="match status" value="1"/>
</dbReference>
<dbReference type="Gene3D" id="1.10.340.70">
    <property type="match status" value="1"/>
</dbReference>
<reference evidence="9 10" key="2">
    <citation type="submission" date="2019-01" db="EMBL/GenBank/DDBJ databases">
        <title>The decoding of complex shrimp genome reveals the adaptation for benthos swimmer, frequently molting mechanism and breeding impact on genome.</title>
        <authorList>
            <person name="Sun Y."/>
            <person name="Gao Y."/>
            <person name="Yu Y."/>
        </authorList>
    </citation>
    <scope>NUCLEOTIDE SEQUENCE [LARGE SCALE GENOMIC DNA]</scope>
    <source>
        <tissue evidence="9">Muscle</tissue>
    </source>
</reference>
<dbReference type="GO" id="GO:0003676">
    <property type="term" value="F:nucleic acid binding"/>
    <property type="evidence" value="ECO:0007669"/>
    <property type="project" value="InterPro"/>
</dbReference>
<dbReference type="GO" id="GO:0003964">
    <property type="term" value="F:RNA-directed DNA polymerase activity"/>
    <property type="evidence" value="ECO:0007669"/>
    <property type="project" value="UniProtKB-KW"/>
</dbReference>
<evidence type="ECO:0000259" key="8">
    <source>
        <dbReference type="PROSITE" id="PS50878"/>
    </source>
</evidence>
<evidence type="ECO:0000256" key="3">
    <source>
        <dbReference type="ARBA" id="ARBA00022695"/>
    </source>
</evidence>
<gene>
    <name evidence="9" type="ORF">C7M84_021478</name>
</gene>
<dbReference type="PROSITE" id="PS50878">
    <property type="entry name" value="RT_POL"/>
    <property type="match status" value="1"/>
</dbReference>
<proteinExistence type="predicted"/>
<dbReference type="STRING" id="6689.A0A3R7PVS1"/>
<evidence type="ECO:0000256" key="6">
    <source>
        <dbReference type="ARBA" id="ARBA00022801"/>
    </source>
</evidence>
<evidence type="ECO:0000256" key="1">
    <source>
        <dbReference type="ARBA" id="ARBA00012493"/>
    </source>
</evidence>
<keyword evidence="2" id="KW-0808">Transferase</keyword>
<feature type="domain" description="Reverse transcriptase" evidence="8">
    <location>
        <begin position="1"/>
        <end position="66"/>
    </location>
</feature>
<dbReference type="OrthoDB" id="6379141at2759"/>
<dbReference type="SUPFAM" id="SSF53098">
    <property type="entry name" value="Ribonuclease H-like"/>
    <property type="match status" value="1"/>
</dbReference>
<dbReference type="Gene3D" id="3.10.20.370">
    <property type="match status" value="1"/>
</dbReference>
<dbReference type="Gene3D" id="3.30.70.270">
    <property type="match status" value="1"/>
</dbReference>
<dbReference type="Gene3D" id="3.30.420.10">
    <property type="entry name" value="Ribonuclease H-like superfamily/Ribonuclease H"/>
    <property type="match status" value="1"/>
</dbReference>
<dbReference type="PANTHER" id="PTHR37984:SF5">
    <property type="entry name" value="PROTEIN NYNRIN-LIKE"/>
    <property type="match status" value="1"/>
</dbReference>
<keyword evidence="6" id="KW-0378">Hydrolase</keyword>
<dbReference type="InterPro" id="IPR041588">
    <property type="entry name" value="Integrase_H2C2"/>
</dbReference>
<dbReference type="InterPro" id="IPR043502">
    <property type="entry name" value="DNA/RNA_pol_sf"/>
</dbReference>
<dbReference type="InterPro" id="IPR043128">
    <property type="entry name" value="Rev_trsase/Diguanyl_cyclase"/>
</dbReference>
<evidence type="ECO:0000313" key="10">
    <source>
        <dbReference type="Proteomes" id="UP000283509"/>
    </source>
</evidence>
<dbReference type="AlphaFoldDB" id="A0A3R7PVS1"/>
<dbReference type="CDD" id="cd01647">
    <property type="entry name" value="RT_LTR"/>
    <property type="match status" value="1"/>
</dbReference>
<organism evidence="9 10">
    <name type="scientific">Penaeus vannamei</name>
    <name type="common">Whiteleg shrimp</name>
    <name type="synonym">Litopenaeus vannamei</name>
    <dbReference type="NCBI Taxonomy" id="6689"/>
    <lineage>
        <taxon>Eukaryota</taxon>
        <taxon>Metazoa</taxon>
        <taxon>Ecdysozoa</taxon>
        <taxon>Arthropoda</taxon>
        <taxon>Crustacea</taxon>
        <taxon>Multicrustacea</taxon>
        <taxon>Malacostraca</taxon>
        <taxon>Eumalacostraca</taxon>
        <taxon>Eucarida</taxon>
        <taxon>Decapoda</taxon>
        <taxon>Dendrobranchiata</taxon>
        <taxon>Penaeoidea</taxon>
        <taxon>Penaeidae</taxon>
        <taxon>Penaeus</taxon>
    </lineage>
</organism>
<dbReference type="InterPro" id="IPR000477">
    <property type="entry name" value="RT_dom"/>
</dbReference>
<keyword evidence="3" id="KW-0548">Nucleotidyltransferase</keyword>
<comment type="caution">
    <text evidence="9">The sequence shown here is derived from an EMBL/GenBank/DDBJ whole genome shotgun (WGS) entry which is preliminary data.</text>
</comment>
<dbReference type="InterPro" id="IPR050951">
    <property type="entry name" value="Retrovirus_Pol_polyprotein"/>
</dbReference>
<dbReference type="InterPro" id="IPR012337">
    <property type="entry name" value="RNaseH-like_sf"/>
</dbReference>
<dbReference type="GO" id="GO:0004519">
    <property type="term" value="F:endonuclease activity"/>
    <property type="evidence" value="ECO:0007669"/>
    <property type="project" value="UniProtKB-KW"/>
</dbReference>
<dbReference type="Pfam" id="PF17917">
    <property type="entry name" value="RT_RNaseH"/>
    <property type="match status" value="1"/>
</dbReference>
<dbReference type="GO" id="GO:0042575">
    <property type="term" value="C:DNA polymerase complex"/>
    <property type="evidence" value="ECO:0007669"/>
    <property type="project" value="UniProtKB-ARBA"/>
</dbReference>
<evidence type="ECO:0000313" key="9">
    <source>
        <dbReference type="EMBL" id="ROT60880.1"/>
    </source>
</evidence>
<dbReference type="InterPro" id="IPR041373">
    <property type="entry name" value="RT_RNaseH"/>
</dbReference>
<dbReference type="GO" id="GO:0016787">
    <property type="term" value="F:hydrolase activity"/>
    <property type="evidence" value="ECO:0007669"/>
    <property type="project" value="UniProtKB-KW"/>
</dbReference>
<dbReference type="FunFam" id="3.30.70.270:FF:000003">
    <property type="entry name" value="Transposon Ty3-G Gag-Pol polyprotein"/>
    <property type="match status" value="1"/>
</dbReference>